<dbReference type="Gene3D" id="3.40.50.1820">
    <property type="entry name" value="alpha/beta hydrolase"/>
    <property type="match status" value="1"/>
</dbReference>
<name>A0A1C7LTX6_GRIFR</name>
<dbReference type="PANTHER" id="PTHR43433">
    <property type="entry name" value="HYDROLASE, ALPHA/BETA FOLD FAMILY PROTEIN"/>
    <property type="match status" value="1"/>
</dbReference>
<dbReference type="InterPro" id="IPR000073">
    <property type="entry name" value="AB_hydrolase_1"/>
</dbReference>
<feature type="domain" description="AB hydrolase-1" evidence="3">
    <location>
        <begin position="33"/>
        <end position="117"/>
    </location>
</feature>
<dbReference type="OMA" id="CHSETYY"/>
<dbReference type="STRING" id="5627.A0A1C7LTX6"/>
<dbReference type="InterPro" id="IPR050471">
    <property type="entry name" value="AB_hydrolase"/>
</dbReference>
<keyword evidence="5" id="KW-1185">Reference proteome</keyword>
<comment type="similarity">
    <text evidence="1">Belongs to the peptidase S33 family.</text>
</comment>
<protein>
    <submittedName>
        <fullName evidence="4">L-amino acid amidase</fullName>
    </submittedName>
</protein>
<dbReference type="GO" id="GO:0006508">
    <property type="term" value="P:proteolysis"/>
    <property type="evidence" value="ECO:0007669"/>
    <property type="project" value="InterPro"/>
</dbReference>
<dbReference type="SUPFAM" id="SSF53474">
    <property type="entry name" value="alpha/beta-Hydrolases"/>
    <property type="match status" value="1"/>
</dbReference>
<dbReference type="InterPro" id="IPR002410">
    <property type="entry name" value="Peptidase_S33"/>
</dbReference>
<sequence>MTETTGKAAFTHGEDTFETWYKVVGDLKSGVRPLVTLHGGPGFSHHYMLPHATLNASHNIPVIFYDQIGIGQSSHVREKPKEFWTFDLFMDQLDGLLNHLGVHDSFDLLGHSWGACLQGTMPPFAALLASII</sequence>
<dbReference type="AlphaFoldDB" id="A0A1C7LTX6"/>
<dbReference type="InterPro" id="IPR029058">
    <property type="entry name" value="AB_hydrolase_fold"/>
</dbReference>
<evidence type="ECO:0000256" key="1">
    <source>
        <dbReference type="ARBA" id="ARBA00010088"/>
    </source>
</evidence>
<dbReference type="Pfam" id="PF00561">
    <property type="entry name" value="Abhydrolase_1"/>
    <property type="match status" value="1"/>
</dbReference>
<accession>A0A1C7LTX6</accession>
<dbReference type="EMBL" id="LUGG01000024">
    <property type="protein sequence ID" value="OBZ67517.1"/>
    <property type="molecule type" value="Genomic_DNA"/>
</dbReference>
<dbReference type="GO" id="GO:0008233">
    <property type="term" value="F:peptidase activity"/>
    <property type="evidence" value="ECO:0007669"/>
    <property type="project" value="InterPro"/>
</dbReference>
<evidence type="ECO:0000259" key="3">
    <source>
        <dbReference type="Pfam" id="PF00561"/>
    </source>
</evidence>
<dbReference type="PRINTS" id="PR00793">
    <property type="entry name" value="PROAMNOPTASE"/>
</dbReference>
<comment type="caution">
    <text evidence="4">The sequence shown here is derived from an EMBL/GenBank/DDBJ whole genome shotgun (WGS) entry which is preliminary data.</text>
</comment>
<proteinExistence type="inferred from homology"/>
<organism evidence="4 5">
    <name type="scientific">Grifola frondosa</name>
    <name type="common">Maitake</name>
    <name type="synonym">Polyporus frondosus</name>
    <dbReference type="NCBI Taxonomy" id="5627"/>
    <lineage>
        <taxon>Eukaryota</taxon>
        <taxon>Fungi</taxon>
        <taxon>Dikarya</taxon>
        <taxon>Basidiomycota</taxon>
        <taxon>Agaricomycotina</taxon>
        <taxon>Agaricomycetes</taxon>
        <taxon>Polyporales</taxon>
        <taxon>Grifolaceae</taxon>
        <taxon>Grifola</taxon>
    </lineage>
</organism>
<evidence type="ECO:0000256" key="2">
    <source>
        <dbReference type="ARBA" id="ARBA00022801"/>
    </source>
</evidence>
<gene>
    <name evidence="4" type="primary">laaA_6</name>
    <name evidence="4" type="ORF">A0H81_12743</name>
</gene>
<dbReference type="PANTHER" id="PTHR43433:SF5">
    <property type="entry name" value="AB HYDROLASE-1 DOMAIN-CONTAINING PROTEIN"/>
    <property type="match status" value="1"/>
</dbReference>
<dbReference type="Proteomes" id="UP000092993">
    <property type="component" value="Unassembled WGS sequence"/>
</dbReference>
<dbReference type="OrthoDB" id="190201at2759"/>
<reference evidence="4 5" key="1">
    <citation type="submission" date="2016-03" db="EMBL/GenBank/DDBJ databases">
        <title>Whole genome sequencing of Grifola frondosa 9006-11.</title>
        <authorList>
            <person name="Min B."/>
            <person name="Park H."/>
            <person name="Kim J.-G."/>
            <person name="Cho H."/>
            <person name="Oh Y.-L."/>
            <person name="Kong W.-S."/>
            <person name="Choi I.-G."/>
        </authorList>
    </citation>
    <scope>NUCLEOTIDE SEQUENCE [LARGE SCALE GENOMIC DNA]</scope>
    <source>
        <strain evidence="4 5">9006-11</strain>
    </source>
</reference>
<evidence type="ECO:0000313" key="4">
    <source>
        <dbReference type="EMBL" id="OBZ67517.1"/>
    </source>
</evidence>
<keyword evidence="2" id="KW-0378">Hydrolase</keyword>
<evidence type="ECO:0000313" key="5">
    <source>
        <dbReference type="Proteomes" id="UP000092993"/>
    </source>
</evidence>